<evidence type="ECO:0000256" key="5">
    <source>
        <dbReference type="ARBA" id="ARBA00038359"/>
    </source>
</evidence>
<evidence type="ECO:0000256" key="4">
    <source>
        <dbReference type="ARBA" id="ARBA00023136"/>
    </source>
</evidence>
<keyword evidence="2 6" id="KW-0812">Transmembrane</keyword>
<evidence type="ECO:0000259" key="7">
    <source>
        <dbReference type="Pfam" id="PF20684"/>
    </source>
</evidence>
<keyword evidence="9" id="KW-1185">Reference proteome</keyword>
<sequence length="107" mass="11732">MPQPADLGTAIIVVSVVLTVVSAVFLGLRLFCKVIRHRHLWWDDYILIASWICLLVATGISIYDVELGLGKDISEVDPRNVPQIALVGTIYGIFAVWGQHGAKPHSP</sequence>
<name>A0A8K0STI0_9HYPO</name>
<comment type="caution">
    <text evidence="8">The sequence shown here is derived from an EMBL/GenBank/DDBJ whole genome shotgun (WGS) entry which is preliminary data.</text>
</comment>
<feature type="transmembrane region" description="Helical" evidence="6">
    <location>
        <begin position="12"/>
        <end position="32"/>
    </location>
</feature>
<dbReference type="InterPro" id="IPR049326">
    <property type="entry name" value="Rhodopsin_dom_fungi"/>
</dbReference>
<evidence type="ECO:0000313" key="8">
    <source>
        <dbReference type="EMBL" id="KAH7321330.1"/>
    </source>
</evidence>
<evidence type="ECO:0000256" key="3">
    <source>
        <dbReference type="ARBA" id="ARBA00022989"/>
    </source>
</evidence>
<evidence type="ECO:0000313" key="9">
    <source>
        <dbReference type="Proteomes" id="UP000813444"/>
    </source>
</evidence>
<keyword evidence="4 6" id="KW-0472">Membrane</keyword>
<keyword evidence="3 6" id="KW-1133">Transmembrane helix</keyword>
<protein>
    <recommendedName>
        <fullName evidence="7">Rhodopsin domain-containing protein</fullName>
    </recommendedName>
</protein>
<evidence type="ECO:0000256" key="6">
    <source>
        <dbReference type="SAM" id="Phobius"/>
    </source>
</evidence>
<evidence type="ECO:0000256" key="2">
    <source>
        <dbReference type="ARBA" id="ARBA00022692"/>
    </source>
</evidence>
<dbReference type="Proteomes" id="UP000813444">
    <property type="component" value="Unassembled WGS sequence"/>
</dbReference>
<evidence type="ECO:0000256" key="1">
    <source>
        <dbReference type="ARBA" id="ARBA00004141"/>
    </source>
</evidence>
<dbReference type="PANTHER" id="PTHR33048:SF42">
    <property type="entry name" value="INTEGRAL MEMBRANE PROTEIN"/>
    <property type="match status" value="1"/>
</dbReference>
<accession>A0A8K0STI0</accession>
<dbReference type="EMBL" id="JAGPNK010000005">
    <property type="protein sequence ID" value="KAH7321330.1"/>
    <property type="molecule type" value="Genomic_DNA"/>
</dbReference>
<comment type="subcellular location">
    <subcellularLocation>
        <location evidence="1">Membrane</location>
        <topology evidence="1">Multi-pass membrane protein</topology>
    </subcellularLocation>
</comment>
<feature type="transmembrane region" description="Helical" evidence="6">
    <location>
        <begin position="83"/>
        <end position="102"/>
    </location>
</feature>
<dbReference type="GO" id="GO:0016020">
    <property type="term" value="C:membrane"/>
    <property type="evidence" value="ECO:0007669"/>
    <property type="project" value="UniProtKB-SubCell"/>
</dbReference>
<dbReference type="Pfam" id="PF20684">
    <property type="entry name" value="Fung_rhodopsin"/>
    <property type="match status" value="1"/>
</dbReference>
<dbReference type="OrthoDB" id="5417887at2759"/>
<dbReference type="PANTHER" id="PTHR33048">
    <property type="entry name" value="PTH11-LIKE INTEGRAL MEMBRANE PROTEIN (AFU_ORTHOLOGUE AFUA_5G11245)"/>
    <property type="match status" value="1"/>
</dbReference>
<organism evidence="8 9">
    <name type="scientific">Stachybotrys elegans</name>
    <dbReference type="NCBI Taxonomy" id="80388"/>
    <lineage>
        <taxon>Eukaryota</taxon>
        <taxon>Fungi</taxon>
        <taxon>Dikarya</taxon>
        <taxon>Ascomycota</taxon>
        <taxon>Pezizomycotina</taxon>
        <taxon>Sordariomycetes</taxon>
        <taxon>Hypocreomycetidae</taxon>
        <taxon>Hypocreales</taxon>
        <taxon>Stachybotryaceae</taxon>
        <taxon>Stachybotrys</taxon>
    </lineage>
</organism>
<feature type="domain" description="Rhodopsin" evidence="7">
    <location>
        <begin position="28"/>
        <end position="85"/>
    </location>
</feature>
<proteinExistence type="inferred from homology"/>
<comment type="similarity">
    <text evidence="5">Belongs to the SAT4 family.</text>
</comment>
<reference evidence="8" key="1">
    <citation type="journal article" date="2021" name="Nat. Commun.">
        <title>Genetic determinants of endophytism in the Arabidopsis root mycobiome.</title>
        <authorList>
            <person name="Mesny F."/>
            <person name="Miyauchi S."/>
            <person name="Thiergart T."/>
            <person name="Pickel B."/>
            <person name="Atanasova L."/>
            <person name="Karlsson M."/>
            <person name="Huettel B."/>
            <person name="Barry K.W."/>
            <person name="Haridas S."/>
            <person name="Chen C."/>
            <person name="Bauer D."/>
            <person name="Andreopoulos W."/>
            <person name="Pangilinan J."/>
            <person name="LaButti K."/>
            <person name="Riley R."/>
            <person name="Lipzen A."/>
            <person name="Clum A."/>
            <person name="Drula E."/>
            <person name="Henrissat B."/>
            <person name="Kohler A."/>
            <person name="Grigoriev I.V."/>
            <person name="Martin F.M."/>
            <person name="Hacquard S."/>
        </authorList>
    </citation>
    <scope>NUCLEOTIDE SEQUENCE</scope>
    <source>
        <strain evidence="8">MPI-CAGE-CH-0235</strain>
    </source>
</reference>
<feature type="transmembrane region" description="Helical" evidence="6">
    <location>
        <begin position="44"/>
        <end position="63"/>
    </location>
</feature>
<dbReference type="AlphaFoldDB" id="A0A8K0STI0"/>
<dbReference type="InterPro" id="IPR052337">
    <property type="entry name" value="SAT4-like"/>
</dbReference>
<gene>
    <name evidence="8" type="ORF">B0I35DRAFT_501481</name>
</gene>